<dbReference type="InterPro" id="IPR036866">
    <property type="entry name" value="RibonucZ/Hydroxyglut_hydro"/>
</dbReference>
<proteinExistence type="predicted"/>
<reference evidence="2" key="1">
    <citation type="submission" date="2021-01" db="EMBL/GenBank/DDBJ databases">
        <authorList>
            <person name="Corre E."/>
            <person name="Pelletier E."/>
            <person name="Niang G."/>
            <person name="Scheremetjew M."/>
            <person name="Finn R."/>
            <person name="Kale V."/>
            <person name="Holt S."/>
            <person name="Cochrane G."/>
            <person name="Meng A."/>
            <person name="Brown T."/>
            <person name="Cohen L."/>
        </authorList>
    </citation>
    <scope>NUCLEOTIDE SEQUENCE</scope>
    <source>
        <strain evidence="2">CCMP644</strain>
    </source>
</reference>
<feature type="domain" description="Metallo-beta-lactamase" evidence="1">
    <location>
        <begin position="51"/>
        <end position="114"/>
    </location>
</feature>
<dbReference type="Gene3D" id="3.60.15.10">
    <property type="entry name" value="Ribonuclease Z/Hydroxyacylglutathione hydrolase-like"/>
    <property type="match status" value="1"/>
</dbReference>
<dbReference type="Pfam" id="PF00753">
    <property type="entry name" value="Lactamase_B"/>
    <property type="match status" value="1"/>
</dbReference>
<dbReference type="AlphaFoldDB" id="A0A7S1MWP6"/>
<accession>A0A7S1MWP6</accession>
<dbReference type="SUPFAM" id="SSF56281">
    <property type="entry name" value="Metallo-hydrolase/oxidoreductase"/>
    <property type="match status" value="1"/>
</dbReference>
<gene>
    <name evidence="2" type="ORF">HAND00432_LOCUS34271</name>
</gene>
<protein>
    <recommendedName>
        <fullName evidence="1">Metallo-beta-lactamase domain-containing protein</fullName>
    </recommendedName>
</protein>
<organism evidence="2">
    <name type="scientific">Hemiselmis andersenii</name>
    <name type="common">Cryptophyte alga</name>
    <dbReference type="NCBI Taxonomy" id="464988"/>
    <lineage>
        <taxon>Eukaryota</taxon>
        <taxon>Cryptophyceae</taxon>
        <taxon>Cryptomonadales</taxon>
        <taxon>Hemiselmidaceae</taxon>
        <taxon>Hemiselmis</taxon>
    </lineage>
</organism>
<dbReference type="EMBL" id="HBFX01056924">
    <property type="protein sequence ID" value="CAD8983261.1"/>
    <property type="molecule type" value="Transcribed_RNA"/>
</dbReference>
<evidence type="ECO:0000259" key="1">
    <source>
        <dbReference type="Pfam" id="PF00753"/>
    </source>
</evidence>
<evidence type="ECO:0000313" key="2">
    <source>
        <dbReference type="EMBL" id="CAD8983261.1"/>
    </source>
</evidence>
<dbReference type="InterPro" id="IPR001279">
    <property type="entry name" value="Metallo-B-lactamas"/>
</dbReference>
<name>A0A7S1MWP6_HEMAN</name>
<sequence length="221" mass="24626">MVVGWGWMQSRLAVFRFGEVDVDRMKGVTNVIDSETEKVKVDGIADMTVRYYGAIHSKSDSMVYLPSERVVFAGDLLFIGIAPVMWAGPAAKWSDALSDLIKRTGDDWLFVPGHGPVTDLTGVQLVKEYFDYVHKAVTERCTPSDEKQDLDCAYKLLEGLPKQLREAFSEPQRILITAQVECMTRRKGGSIQVELPTKVKLLAAQGEYAVRELVGMVKHAS</sequence>